<evidence type="ECO:0000259" key="1">
    <source>
        <dbReference type="Pfam" id="PF13472"/>
    </source>
</evidence>
<dbReference type="Pfam" id="PF13472">
    <property type="entry name" value="Lipase_GDSL_2"/>
    <property type="match status" value="1"/>
</dbReference>
<dbReference type="PANTHER" id="PTHR30383">
    <property type="entry name" value="THIOESTERASE 1/PROTEASE 1/LYSOPHOSPHOLIPASE L1"/>
    <property type="match status" value="1"/>
</dbReference>
<dbReference type="Gene3D" id="3.40.50.1110">
    <property type="entry name" value="SGNH hydrolase"/>
    <property type="match status" value="1"/>
</dbReference>
<dbReference type="PROSITE" id="PS51257">
    <property type="entry name" value="PROKAR_LIPOPROTEIN"/>
    <property type="match status" value="1"/>
</dbReference>
<accession>A0A2S8AFS6</accession>
<dbReference type="InterPro" id="IPR036514">
    <property type="entry name" value="SGNH_hydro_sf"/>
</dbReference>
<proteinExistence type="predicted"/>
<name>A0A2S8AFS6_9FLAO</name>
<organism evidence="2 3">
    <name type="scientific">Apibacter adventoris</name>
    <dbReference type="NCBI Taxonomy" id="1679466"/>
    <lineage>
        <taxon>Bacteria</taxon>
        <taxon>Pseudomonadati</taxon>
        <taxon>Bacteroidota</taxon>
        <taxon>Flavobacteriia</taxon>
        <taxon>Flavobacteriales</taxon>
        <taxon>Weeksellaceae</taxon>
        <taxon>Apibacter</taxon>
    </lineage>
</organism>
<feature type="domain" description="SGNH hydrolase-type esterase" evidence="1">
    <location>
        <begin position="243"/>
        <end position="384"/>
    </location>
</feature>
<gene>
    <name evidence="2" type="ORF">C4S77_02330</name>
</gene>
<sequence>MKSIKPNKIFYLSILLLIFFLGCEKSLTQQNKYAFVKENLNNIHNIKELNSFFEKLQYAKQKQLNILHIGDSHLQANDITEFLRDGLQQKFGNAGRGLIVPYKVAGTNSPEDIISQSNNKWEGKRNSKPFLPQSNGIGGITIESVDPNASFIFQLPDKYAFTNMAVFFENDDKSYDIFAEDQENGQIIDLKKYINKKDKNVAIVSFTKPTSKVKITSVKSDSKQNHITILGINTSNNKNGLIYHSIGVNGAEYFHFDTSKYFNKETSFLNPDLIIISLGTNEAYRKDSDFNEISIKKEIDSFISNLKKYNPGIPFLITTPAYAYKNGKPNSRLKIIHDILIKYCNEKQLAYWDLQEITGDAVNWKKNNLFSKDLVHYNKEGYKLQGQLLLSAILNSYNDYVAKH</sequence>
<evidence type="ECO:0000313" key="2">
    <source>
        <dbReference type="EMBL" id="PQL95070.1"/>
    </source>
</evidence>
<dbReference type="RefSeq" id="WP_105245794.1">
    <property type="nucleotide sequence ID" value="NZ_PSZM01000002.1"/>
</dbReference>
<dbReference type="SUPFAM" id="SSF52266">
    <property type="entry name" value="SGNH hydrolase"/>
    <property type="match status" value="1"/>
</dbReference>
<dbReference type="OrthoDB" id="9764375at2"/>
<dbReference type="Gene3D" id="2.60.120.1360">
    <property type="match status" value="1"/>
</dbReference>
<dbReference type="Proteomes" id="UP000238042">
    <property type="component" value="Unassembled WGS sequence"/>
</dbReference>
<reference evidence="2 3" key="1">
    <citation type="submission" date="2018-02" db="EMBL/GenBank/DDBJ databases">
        <title>Genome sequences of Apibacter spp., gut symbionts of Asian honey bees.</title>
        <authorList>
            <person name="Kwong W.K."/>
            <person name="Steele M.I."/>
            <person name="Moran N.A."/>
        </authorList>
    </citation>
    <scope>NUCLEOTIDE SEQUENCE [LARGE SCALE GENOMIC DNA]</scope>
    <source>
        <strain evidence="3">wkB301</strain>
    </source>
</reference>
<dbReference type="InterPro" id="IPR051532">
    <property type="entry name" value="Ester_Hydrolysis_Enzymes"/>
</dbReference>
<dbReference type="InterPro" id="IPR013830">
    <property type="entry name" value="SGNH_hydro"/>
</dbReference>
<comment type="caution">
    <text evidence="2">The sequence shown here is derived from an EMBL/GenBank/DDBJ whole genome shotgun (WGS) entry which is preliminary data.</text>
</comment>
<evidence type="ECO:0000313" key="3">
    <source>
        <dbReference type="Proteomes" id="UP000238042"/>
    </source>
</evidence>
<dbReference type="PANTHER" id="PTHR30383:SF29">
    <property type="entry name" value="SGNH HYDROLASE-TYPE ESTERASE DOMAIN-CONTAINING PROTEIN"/>
    <property type="match status" value="1"/>
</dbReference>
<keyword evidence="3" id="KW-1185">Reference proteome</keyword>
<dbReference type="AlphaFoldDB" id="A0A2S8AFS6"/>
<dbReference type="EMBL" id="PSZM01000002">
    <property type="protein sequence ID" value="PQL95070.1"/>
    <property type="molecule type" value="Genomic_DNA"/>
</dbReference>
<protein>
    <recommendedName>
        <fullName evidence="1">SGNH hydrolase-type esterase domain-containing protein</fullName>
    </recommendedName>
</protein>
<dbReference type="GO" id="GO:0016788">
    <property type="term" value="F:hydrolase activity, acting on ester bonds"/>
    <property type="evidence" value="ECO:0007669"/>
    <property type="project" value="UniProtKB-ARBA"/>
</dbReference>